<dbReference type="OrthoDB" id="9800332at2"/>
<evidence type="ECO:0000256" key="1">
    <source>
        <dbReference type="ARBA" id="ARBA00022605"/>
    </source>
</evidence>
<comment type="pathway">
    <text evidence="7">Metabolic intermediate biosynthesis; chorismate biosynthesis; chorismate from D-erythrose 4-phosphate and phosphoenolpyruvate: step 5/7.</text>
</comment>
<keyword evidence="2 7" id="KW-0808">Transferase</keyword>
<dbReference type="GO" id="GO:0005524">
    <property type="term" value="F:ATP binding"/>
    <property type="evidence" value="ECO:0007669"/>
    <property type="project" value="UniProtKB-UniRule"/>
</dbReference>
<organism evidence="8 9">
    <name type="scientific">Leptospira ognonensis</name>
    <dbReference type="NCBI Taxonomy" id="2484945"/>
    <lineage>
        <taxon>Bacteria</taxon>
        <taxon>Pseudomonadati</taxon>
        <taxon>Spirochaetota</taxon>
        <taxon>Spirochaetia</taxon>
        <taxon>Leptospirales</taxon>
        <taxon>Leptospiraceae</taxon>
        <taxon>Leptospira</taxon>
    </lineage>
</organism>
<dbReference type="InterPro" id="IPR000623">
    <property type="entry name" value="Shikimate_kinase/TSH1"/>
</dbReference>
<comment type="similarity">
    <text evidence="7">Belongs to the shikimate kinase family.</text>
</comment>
<dbReference type="PRINTS" id="PR01100">
    <property type="entry name" value="SHIKIMTKNASE"/>
</dbReference>
<dbReference type="InterPro" id="IPR031322">
    <property type="entry name" value="Shikimate/glucono_kinase"/>
</dbReference>
<accession>A0A4R9KAG3</accession>
<comment type="function">
    <text evidence="7">Catalyzes the specific phosphorylation of the 3-hydroxyl group of shikimic acid using ATP as a cosubstrate.</text>
</comment>
<name>A0A4R9KAG3_9LEPT</name>
<feature type="binding site" evidence="7">
    <location>
        <position position="14"/>
    </location>
    <ligand>
        <name>Mg(2+)</name>
        <dbReference type="ChEBI" id="CHEBI:18420"/>
    </ligand>
</feature>
<dbReference type="InterPro" id="IPR027417">
    <property type="entry name" value="P-loop_NTPase"/>
</dbReference>
<comment type="catalytic activity">
    <reaction evidence="7">
        <text>shikimate + ATP = 3-phosphoshikimate + ADP + H(+)</text>
        <dbReference type="Rhea" id="RHEA:13121"/>
        <dbReference type="ChEBI" id="CHEBI:15378"/>
        <dbReference type="ChEBI" id="CHEBI:30616"/>
        <dbReference type="ChEBI" id="CHEBI:36208"/>
        <dbReference type="ChEBI" id="CHEBI:145989"/>
        <dbReference type="ChEBI" id="CHEBI:456216"/>
        <dbReference type="EC" id="2.7.1.71"/>
    </reaction>
</comment>
<comment type="subunit">
    <text evidence="7">Monomer.</text>
</comment>
<dbReference type="GO" id="GO:0000287">
    <property type="term" value="F:magnesium ion binding"/>
    <property type="evidence" value="ECO:0007669"/>
    <property type="project" value="UniProtKB-UniRule"/>
</dbReference>
<gene>
    <name evidence="7" type="primary">aroK</name>
    <name evidence="8" type="ORF">EHQ58_03980</name>
</gene>
<keyword evidence="4 7" id="KW-0418">Kinase</keyword>
<dbReference type="SUPFAM" id="SSF52540">
    <property type="entry name" value="P-loop containing nucleoside triphosphate hydrolases"/>
    <property type="match status" value="1"/>
</dbReference>
<feature type="binding site" evidence="7">
    <location>
        <position position="57"/>
    </location>
    <ligand>
        <name>substrate</name>
    </ligand>
</feature>
<dbReference type="Pfam" id="PF01202">
    <property type="entry name" value="SKI"/>
    <property type="match status" value="1"/>
</dbReference>
<dbReference type="PANTHER" id="PTHR21087:SF16">
    <property type="entry name" value="SHIKIMATE KINASE 1, CHLOROPLASTIC"/>
    <property type="match status" value="1"/>
</dbReference>
<dbReference type="GO" id="GO:0009073">
    <property type="term" value="P:aromatic amino acid family biosynthetic process"/>
    <property type="evidence" value="ECO:0007669"/>
    <property type="project" value="UniProtKB-KW"/>
</dbReference>
<dbReference type="Gene3D" id="3.40.50.300">
    <property type="entry name" value="P-loop containing nucleotide triphosphate hydrolases"/>
    <property type="match status" value="1"/>
</dbReference>
<feature type="binding site" evidence="7">
    <location>
        <position position="143"/>
    </location>
    <ligand>
        <name>substrate</name>
    </ligand>
</feature>
<evidence type="ECO:0000256" key="7">
    <source>
        <dbReference type="HAMAP-Rule" id="MF_00109"/>
    </source>
</evidence>
<dbReference type="RefSeq" id="WP_135622246.1">
    <property type="nucleotide sequence ID" value="NZ_RQGD01000014.1"/>
</dbReference>
<keyword evidence="7" id="KW-0460">Magnesium</keyword>
<keyword evidence="9" id="KW-1185">Reference proteome</keyword>
<evidence type="ECO:0000313" key="8">
    <source>
        <dbReference type="EMBL" id="TGL61784.1"/>
    </source>
</evidence>
<keyword evidence="6 7" id="KW-0057">Aromatic amino acid biosynthesis</keyword>
<feature type="binding site" evidence="7">
    <location>
        <position position="32"/>
    </location>
    <ligand>
        <name>substrate</name>
    </ligand>
</feature>
<protein>
    <recommendedName>
        <fullName evidence="7">Shikimate kinase</fullName>
        <shortName evidence="7">SK</shortName>
        <ecNumber evidence="7">2.7.1.71</ecNumber>
    </recommendedName>
</protein>
<sequence length="176" mass="19860">MNIVLIGPRGVGKSKLSRALSKATGLPSVSTDSVIVYENGGVSIPKYVEKNGWKKFRELEYSVLKKLENAEGIVLDCGGGILFDLDDDGNEILSERKLALLRKIGRIILLEKDIEELIAKVEGDKTRPDLSKTKEYSEILTRRLPQYQRSAHFKIDTTGLRKEEITEKILFWLKGR</sequence>
<dbReference type="GO" id="GO:0008652">
    <property type="term" value="P:amino acid biosynthetic process"/>
    <property type="evidence" value="ECO:0007669"/>
    <property type="project" value="UniProtKB-KW"/>
</dbReference>
<feature type="binding site" evidence="7">
    <location>
        <position position="127"/>
    </location>
    <ligand>
        <name>ATP</name>
        <dbReference type="ChEBI" id="CHEBI:30616"/>
    </ligand>
</feature>
<evidence type="ECO:0000256" key="5">
    <source>
        <dbReference type="ARBA" id="ARBA00022840"/>
    </source>
</evidence>
<dbReference type="EMBL" id="RQGD01000014">
    <property type="protein sequence ID" value="TGL61784.1"/>
    <property type="molecule type" value="Genomic_DNA"/>
</dbReference>
<keyword evidence="5 7" id="KW-0067">ATP-binding</keyword>
<dbReference type="AlphaFoldDB" id="A0A4R9KAG3"/>
<reference evidence="8" key="1">
    <citation type="journal article" date="2019" name="PLoS Negl. Trop. Dis.">
        <title>Revisiting the worldwide diversity of Leptospira species in the environment.</title>
        <authorList>
            <person name="Vincent A.T."/>
            <person name="Schiettekatte O."/>
            <person name="Bourhy P."/>
            <person name="Veyrier F.J."/>
            <person name="Picardeau M."/>
        </authorList>
    </citation>
    <scope>NUCLEOTIDE SEQUENCE [LARGE SCALE GENOMIC DNA]</scope>
    <source>
        <strain evidence="8">201702476</strain>
    </source>
</reference>
<evidence type="ECO:0000256" key="2">
    <source>
        <dbReference type="ARBA" id="ARBA00022679"/>
    </source>
</evidence>
<dbReference type="CDD" id="cd00464">
    <property type="entry name" value="SK"/>
    <property type="match status" value="1"/>
</dbReference>
<evidence type="ECO:0000256" key="3">
    <source>
        <dbReference type="ARBA" id="ARBA00022741"/>
    </source>
</evidence>
<dbReference type="Proteomes" id="UP000297693">
    <property type="component" value="Unassembled WGS sequence"/>
</dbReference>
<comment type="cofactor">
    <cofactor evidence="7">
        <name>Mg(2+)</name>
        <dbReference type="ChEBI" id="CHEBI:18420"/>
    </cofactor>
    <text evidence="7">Binds 1 Mg(2+) ion per subunit.</text>
</comment>
<keyword evidence="7" id="KW-0963">Cytoplasm</keyword>
<keyword evidence="7" id="KW-0479">Metal-binding</keyword>
<keyword evidence="3 7" id="KW-0547">Nucleotide-binding</keyword>
<proteinExistence type="inferred from homology"/>
<evidence type="ECO:0000256" key="6">
    <source>
        <dbReference type="ARBA" id="ARBA00023141"/>
    </source>
</evidence>
<comment type="caution">
    <text evidence="8">The sequence shown here is derived from an EMBL/GenBank/DDBJ whole genome shotgun (WGS) entry which is preliminary data.</text>
</comment>
<dbReference type="EC" id="2.7.1.71" evidence="7"/>
<dbReference type="GO" id="GO:0005829">
    <property type="term" value="C:cytosol"/>
    <property type="evidence" value="ECO:0007669"/>
    <property type="project" value="TreeGrafter"/>
</dbReference>
<dbReference type="GO" id="GO:0009423">
    <property type="term" value="P:chorismate biosynthetic process"/>
    <property type="evidence" value="ECO:0007669"/>
    <property type="project" value="UniProtKB-UniRule"/>
</dbReference>
<evidence type="ECO:0000256" key="4">
    <source>
        <dbReference type="ARBA" id="ARBA00022777"/>
    </source>
</evidence>
<feature type="binding site" evidence="7">
    <location>
        <position position="79"/>
    </location>
    <ligand>
        <name>substrate</name>
    </ligand>
</feature>
<dbReference type="HAMAP" id="MF_00109">
    <property type="entry name" value="Shikimate_kinase"/>
    <property type="match status" value="1"/>
</dbReference>
<dbReference type="PANTHER" id="PTHR21087">
    <property type="entry name" value="SHIKIMATE KINASE"/>
    <property type="match status" value="1"/>
</dbReference>
<comment type="caution">
    <text evidence="7">Lacks conserved residue(s) required for the propagation of feature annotation.</text>
</comment>
<feature type="binding site" evidence="7">
    <location>
        <begin position="10"/>
        <end position="15"/>
    </location>
    <ligand>
        <name>ATP</name>
        <dbReference type="ChEBI" id="CHEBI:30616"/>
    </ligand>
</feature>
<comment type="subcellular location">
    <subcellularLocation>
        <location evidence="7">Cytoplasm</location>
    </subcellularLocation>
</comment>
<dbReference type="UniPathway" id="UPA00053">
    <property type="reaction ID" value="UER00088"/>
</dbReference>
<keyword evidence="1 7" id="KW-0028">Amino-acid biosynthesis</keyword>
<evidence type="ECO:0000313" key="9">
    <source>
        <dbReference type="Proteomes" id="UP000297693"/>
    </source>
</evidence>
<dbReference type="GO" id="GO:0004765">
    <property type="term" value="F:shikimate kinase activity"/>
    <property type="evidence" value="ECO:0007669"/>
    <property type="project" value="UniProtKB-UniRule"/>
</dbReference>